<dbReference type="RefSeq" id="WP_167030926.1">
    <property type="nucleotide sequence ID" value="NZ_CP050177.1"/>
</dbReference>
<sequence>MSASSFASSASSDASTPVRSAAVVNVEIRALWTRAGGALSAAEQERYQRLLVEWAAAVRADVVEAA</sequence>
<reference evidence="1 2" key="1">
    <citation type="submission" date="2020-03" db="EMBL/GenBank/DDBJ databases">
        <title>A novel species.</title>
        <authorList>
            <person name="Gao J."/>
        </authorList>
    </citation>
    <scope>NUCLEOTIDE SEQUENCE [LARGE SCALE GENOMIC DNA]</scope>
    <source>
        <strain evidence="1 2">QMT-12</strain>
    </source>
</reference>
<dbReference type="AlphaFoldDB" id="A0A6G9H0D9"/>
<accession>A0A6G9H0D9</accession>
<gene>
    <name evidence="1" type="ORF">HA039_18260</name>
</gene>
<evidence type="ECO:0000313" key="1">
    <source>
        <dbReference type="EMBL" id="QIQ04003.1"/>
    </source>
</evidence>
<keyword evidence="2" id="KW-1185">Reference proteome</keyword>
<organism evidence="1 2">
    <name type="scientific">Streptomyces liangshanensis</name>
    <dbReference type="NCBI Taxonomy" id="2717324"/>
    <lineage>
        <taxon>Bacteria</taxon>
        <taxon>Bacillati</taxon>
        <taxon>Actinomycetota</taxon>
        <taxon>Actinomycetes</taxon>
        <taxon>Kitasatosporales</taxon>
        <taxon>Streptomycetaceae</taxon>
        <taxon>Streptomyces</taxon>
    </lineage>
</organism>
<dbReference type="EMBL" id="CP050177">
    <property type="protein sequence ID" value="QIQ04003.1"/>
    <property type="molecule type" value="Genomic_DNA"/>
</dbReference>
<proteinExistence type="predicted"/>
<name>A0A6G9H0D9_9ACTN</name>
<evidence type="ECO:0000313" key="2">
    <source>
        <dbReference type="Proteomes" id="UP000501179"/>
    </source>
</evidence>
<dbReference type="Proteomes" id="UP000501179">
    <property type="component" value="Chromosome"/>
</dbReference>
<dbReference type="KEGG" id="slia:HA039_18260"/>
<protein>
    <submittedName>
        <fullName evidence="1">Uncharacterized protein</fullName>
    </submittedName>
</protein>